<evidence type="ECO:0000256" key="1">
    <source>
        <dbReference type="SAM" id="Coils"/>
    </source>
</evidence>
<feature type="coiled-coil region" evidence="1">
    <location>
        <begin position="295"/>
        <end position="322"/>
    </location>
</feature>
<comment type="caution">
    <text evidence="3">The sequence shown here is derived from an EMBL/GenBank/DDBJ whole genome shotgun (WGS) entry which is preliminary data.</text>
</comment>
<evidence type="ECO:0000313" key="4">
    <source>
        <dbReference type="Proteomes" id="UP001595075"/>
    </source>
</evidence>
<protein>
    <submittedName>
        <fullName evidence="3">Uncharacterized protein</fullName>
    </submittedName>
</protein>
<dbReference type="Proteomes" id="UP001595075">
    <property type="component" value="Unassembled WGS sequence"/>
</dbReference>
<sequence length="873" mass="101527">MKTYRDRSGKPSADEEMQFDDDSDVYDEEGFSRTEIAMAMASEQIFEHGAAIHSTLKNRLSGTRFSDSSQEIPQHLQDFKWKAPPPSPTFSDSSLVPVLPRFEVKRIKYLERTLKNLDVAQLFKIDKGFHDLMWTLEGIREWWTANRMEWFKNRDKLHDRQVALNSLTTQMEAAKSSESWDLHLRLKNACTQERKTIQYNETWFPENKYLMKLVMVQFRRVQEDADKLDAIISHKVVARTWVAPNGFSFGTNPPDDSDMFKAKWYQQRGFRWWLVMAVGHLEHCLEENILQKEPRIEAFEEIKDERQELEAALERLKSEEQYDVDYARIIFDEPRQTVEPASSLDWRQQLGNLGHIEDPKVVLRKKETAAKQAALKQLSNDSHELEFNIYRADTIIERDSAIINLVRNVLDATKDNRESLLLSSEAFARGLYYICSAQGLGTKLSLEIDAIFDDDNLQDSDRRAIMKSFELHRDAKESRRSNELLFHTLKKAVLFQSDLKDAKDSMLYQLQILNRTLDLAKSLVRSRKTGKSARHTYPGRDSGLLETSTSAMTLQQPSIWGWGQVRTLEQPKSILARGSQDPNQDPGWFLRNFFVSPDVAPHFKRIEKITKDKFFDLANSFVRMDFFADEIDAFLIWCTYVGDLFTVSGNFVSAYRQGWETIDEMPIDENFPRAVEFAKPPGLDDVRSWLIRNQEKCKLVSADRNTTEARLLHMIHTKFPHGEIFTLQELQKILGWLDRSGLLYRYTSSRNRNGEAIIRRIDNGWGPIDIHQFYDPIFDLDRPLPYFQSLRSIIKREDVQAVLSKANESGPVNIEWAIYNVLQPYLQVKRLSGMANTIITRHRFHLYLRWCDQTGDGLDSSLRRDGRVFGGPK</sequence>
<gene>
    <name evidence="3" type="ORF">VTL71DRAFT_2382</name>
</gene>
<organism evidence="3 4">
    <name type="scientific">Oculimacula yallundae</name>
    <dbReference type="NCBI Taxonomy" id="86028"/>
    <lineage>
        <taxon>Eukaryota</taxon>
        <taxon>Fungi</taxon>
        <taxon>Dikarya</taxon>
        <taxon>Ascomycota</taxon>
        <taxon>Pezizomycotina</taxon>
        <taxon>Leotiomycetes</taxon>
        <taxon>Helotiales</taxon>
        <taxon>Ploettnerulaceae</taxon>
        <taxon>Oculimacula</taxon>
    </lineage>
</organism>
<keyword evidence="4" id="KW-1185">Reference proteome</keyword>
<feature type="region of interest" description="Disordered" evidence="2">
    <location>
        <begin position="1"/>
        <end position="25"/>
    </location>
</feature>
<dbReference type="EMBL" id="JAZHXI010000011">
    <property type="protein sequence ID" value="KAL2066311.1"/>
    <property type="molecule type" value="Genomic_DNA"/>
</dbReference>
<evidence type="ECO:0000256" key="2">
    <source>
        <dbReference type="SAM" id="MobiDB-lite"/>
    </source>
</evidence>
<feature type="compositionally biased region" description="Basic and acidic residues" evidence="2">
    <location>
        <begin position="1"/>
        <end position="13"/>
    </location>
</feature>
<name>A0ABR4C8Q6_9HELO</name>
<reference evidence="3 4" key="1">
    <citation type="journal article" date="2024" name="Commun. Biol.">
        <title>Comparative genomic analysis of thermophilic fungi reveals convergent evolutionary adaptations and gene losses.</title>
        <authorList>
            <person name="Steindorff A.S."/>
            <person name="Aguilar-Pontes M.V."/>
            <person name="Robinson A.J."/>
            <person name="Andreopoulos B."/>
            <person name="LaButti K."/>
            <person name="Kuo A."/>
            <person name="Mondo S."/>
            <person name="Riley R."/>
            <person name="Otillar R."/>
            <person name="Haridas S."/>
            <person name="Lipzen A."/>
            <person name="Grimwood J."/>
            <person name="Schmutz J."/>
            <person name="Clum A."/>
            <person name="Reid I.D."/>
            <person name="Moisan M.C."/>
            <person name="Butler G."/>
            <person name="Nguyen T.T.M."/>
            <person name="Dewar K."/>
            <person name="Conant G."/>
            <person name="Drula E."/>
            <person name="Henrissat B."/>
            <person name="Hansel C."/>
            <person name="Singer S."/>
            <person name="Hutchinson M.I."/>
            <person name="de Vries R.P."/>
            <person name="Natvig D.O."/>
            <person name="Powell A.J."/>
            <person name="Tsang A."/>
            <person name="Grigoriev I.V."/>
        </authorList>
    </citation>
    <scope>NUCLEOTIDE SEQUENCE [LARGE SCALE GENOMIC DNA]</scope>
    <source>
        <strain evidence="3 4">CBS 494.80</strain>
    </source>
</reference>
<evidence type="ECO:0000313" key="3">
    <source>
        <dbReference type="EMBL" id="KAL2066311.1"/>
    </source>
</evidence>
<proteinExistence type="predicted"/>
<feature type="compositionally biased region" description="Acidic residues" evidence="2">
    <location>
        <begin position="14"/>
        <end position="25"/>
    </location>
</feature>
<keyword evidence="1" id="KW-0175">Coiled coil</keyword>
<accession>A0ABR4C8Q6</accession>